<organism evidence="5 6">
    <name type="scientific">Papaver nudicaule</name>
    <name type="common">Iceland poppy</name>
    <dbReference type="NCBI Taxonomy" id="74823"/>
    <lineage>
        <taxon>Eukaryota</taxon>
        <taxon>Viridiplantae</taxon>
        <taxon>Streptophyta</taxon>
        <taxon>Embryophyta</taxon>
        <taxon>Tracheophyta</taxon>
        <taxon>Spermatophyta</taxon>
        <taxon>Magnoliopsida</taxon>
        <taxon>Ranunculales</taxon>
        <taxon>Papaveraceae</taxon>
        <taxon>Papaveroideae</taxon>
        <taxon>Papaver</taxon>
    </lineage>
</organism>
<dbReference type="PANTHER" id="PTHR10894:SF1">
    <property type="entry name" value="NUCLEOLAR PROTEIN 58"/>
    <property type="match status" value="1"/>
</dbReference>
<evidence type="ECO:0000256" key="2">
    <source>
        <dbReference type="ARBA" id="ARBA00022517"/>
    </source>
</evidence>
<keyword evidence="3" id="KW-0539">Nucleus</keyword>
<dbReference type="SUPFAM" id="SSF89124">
    <property type="entry name" value="Nop domain"/>
    <property type="match status" value="1"/>
</dbReference>
<reference evidence="5" key="1">
    <citation type="submission" date="2022-03" db="EMBL/GenBank/DDBJ databases">
        <title>A functionally conserved STORR gene fusion in Papaver species that diverged 16.8 million years ago.</title>
        <authorList>
            <person name="Catania T."/>
        </authorList>
    </citation>
    <scope>NUCLEOTIDE SEQUENCE</scope>
    <source>
        <strain evidence="5">S-191538</strain>
    </source>
</reference>
<comment type="caution">
    <text evidence="5">The sequence shown here is derived from an EMBL/GenBank/DDBJ whole genome shotgun (WGS) entry which is preliminary data.</text>
</comment>
<evidence type="ECO:0000256" key="3">
    <source>
        <dbReference type="ARBA" id="ARBA00023242"/>
    </source>
</evidence>
<dbReference type="GO" id="GO:0042254">
    <property type="term" value="P:ribosome biogenesis"/>
    <property type="evidence" value="ECO:0007669"/>
    <property type="project" value="UniProtKB-KW"/>
</dbReference>
<feature type="domain" description="Nop" evidence="4">
    <location>
        <begin position="72"/>
        <end position="156"/>
    </location>
</feature>
<feature type="non-terminal residue" evidence="5">
    <location>
        <position position="1"/>
    </location>
</feature>
<dbReference type="GO" id="GO:0032040">
    <property type="term" value="C:small-subunit processome"/>
    <property type="evidence" value="ECO:0007669"/>
    <property type="project" value="InterPro"/>
</dbReference>
<protein>
    <recommendedName>
        <fullName evidence="4">Nop domain-containing protein</fullName>
    </recommendedName>
</protein>
<dbReference type="PANTHER" id="PTHR10894">
    <property type="entry name" value="NUCLEOLAR PROTEIN 5 NUCLEOLAR PROTEIN NOP5 NOP58"/>
    <property type="match status" value="1"/>
</dbReference>
<dbReference type="InterPro" id="IPR036070">
    <property type="entry name" value="Nop_dom_sf"/>
</dbReference>
<dbReference type="InterPro" id="IPR045056">
    <property type="entry name" value="Nop56/Nop58"/>
</dbReference>
<gene>
    <name evidence="5" type="ORF">MKW94_015113</name>
</gene>
<keyword evidence="6" id="KW-1185">Reference proteome</keyword>
<keyword evidence="2" id="KW-0690">Ribosome biogenesis</keyword>
<dbReference type="GO" id="GO:0031428">
    <property type="term" value="C:box C/D methylation guide snoRNP complex"/>
    <property type="evidence" value="ECO:0007669"/>
    <property type="project" value="InterPro"/>
</dbReference>
<dbReference type="GO" id="GO:0030515">
    <property type="term" value="F:snoRNA binding"/>
    <property type="evidence" value="ECO:0007669"/>
    <property type="project" value="InterPro"/>
</dbReference>
<evidence type="ECO:0000313" key="6">
    <source>
        <dbReference type="Proteomes" id="UP001177140"/>
    </source>
</evidence>
<dbReference type="AlphaFoldDB" id="A0AA41SDR5"/>
<sequence length="156" mass="17082">MRNRANAATLDFTEVLPEEIETRVKAAAVISNGCELKEPDFQHIDGLCDLVLSLNYTRAQLFDDMRIKLNTVAPNLTALVGELVAARLIAKGGGIKAYSRKVRRKMARSLGAKIALAIRCDALGDTQDSTMGLETRAKLEARLRDLEAIELARSAQ</sequence>
<dbReference type="Pfam" id="PF01798">
    <property type="entry name" value="Nop"/>
    <property type="match status" value="1"/>
</dbReference>
<proteinExistence type="predicted"/>
<accession>A0AA41SDR5</accession>
<dbReference type="Gene3D" id="1.10.287.4070">
    <property type="match status" value="1"/>
</dbReference>
<evidence type="ECO:0000313" key="5">
    <source>
        <dbReference type="EMBL" id="MCL7034936.1"/>
    </source>
</evidence>
<evidence type="ECO:0000259" key="4">
    <source>
        <dbReference type="PROSITE" id="PS51358"/>
    </source>
</evidence>
<dbReference type="InterPro" id="IPR042239">
    <property type="entry name" value="Nop_C"/>
</dbReference>
<dbReference type="Gene3D" id="1.10.246.90">
    <property type="entry name" value="Nop domain"/>
    <property type="match status" value="2"/>
</dbReference>
<dbReference type="InterPro" id="IPR002687">
    <property type="entry name" value="Nop_dom"/>
</dbReference>
<evidence type="ECO:0000256" key="1">
    <source>
        <dbReference type="ARBA" id="ARBA00004604"/>
    </source>
</evidence>
<dbReference type="PROSITE" id="PS51358">
    <property type="entry name" value="NOP"/>
    <property type="match status" value="1"/>
</dbReference>
<dbReference type="Proteomes" id="UP001177140">
    <property type="component" value="Unassembled WGS sequence"/>
</dbReference>
<comment type="subcellular location">
    <subcellularLocation>
        <location evidence="1">Nucleus</location>
        <location evidence="1">Nucleolus</location>
    </subcellularLocation>
</comment>
<name>A0AA41SDR5_PAPNU</name>
<dbReference type="EMBL" id="JAJJMA010151625">
    <property type="protein sequence ID" value="MCL7034936.1"/>
    <property type="molecule type" value="Genomic_DNA"/>
</dbReference>